<evidence type="ECO:0000256" key="1">
    <source>
        <dbReference type="SAM" id="MobiDB-lite"/>
    </source>
</evidence>
<dbReference type="AlphaFoldDB" id="A0A6J4Q7D2"/>
<evidence type="ECO:0000313" key="2">
    <source>
        <dbReference type="EMBL" id="CAA9429990.1"/>
    </source>
</evidence>
<gene>
    <name evidence="2" type="ORF">AVDCRST_MAG03-3167</name>
</gene>
<accession>A0A6J4Q7D2</accession>
<feature type="compositionally biased region" description="Basic residues" evidence="1">
    <location>
        <begin position="31"/>
        <end position="50"/>
    </location>
</feature>
<feature type="non-terminal residue" evidence="2">
    <location>
        <position position="70"/>
    </location>
</feature>
<organism evidence="2">
    <name type="scientific">uncultured Rubrobacteraceae bacterium</name>
    <dbReference type="NCBI Taxonomy" id="349277"/>
    <lineage>
        <taxon>Bacteria</taxon>
        <taxon>Bacillati</taxon>
        <taxon>Actinomycetota</taxon>
        <taxon>Rubrobacteria</taxon>
        <taxon>Rubrobacterales</taxon>
        <taxon>Rubrobacteraceae</taxon>
        <taxon>environmental samples</taxon>
    </lineage>
</organism>
<proteinExistence type="predicted"/>
<feature type="region of interest" description="Disordered" evidence="1">
    <location>
        <begin position="1"/>
        <end position="70"/>
    </location>
</feature>
<sequence length="70" mass="8454">AGHRRLRHTPHPHKLRHPLLRRLRPDPRRQGPARRHRPHLRARHPRHSRHKDAPDRHSQPRRRLVPAAGL</sequence>
<dbReference type="EMBL" id="CADCUT010000189">
    <property type="protein sequence ID" value="CAA9429990.1"/>
    <property type="molecule type" value="Genomic_DNA"/>
</dbReference>
<feature type="compositionally biased region" description="Basic residues" evidence="1">
    <location>
        <begin position="1"/>
        <end position="22"/>
    </location>
</feature>
<reference evidence="2" key="1">
    <citation type="submission" date="2020-02" db="EMBL/GenBank/DDBJ databases">
        <authorList>
            <person name="Meier V. D."/>
        </authorList>
    </citation>
    <scope>NUCLEOTIDE SEQUENCE</scope>
    <source>
        <strain evidence="2">AVDCRST_MAG03</strain>
    </source>
</reference>
<name>A0A6J4Q7D2_9ACTN</name>
<protein>
    <submittedName>
        <fullName evidence="2">Uncharacterized protein</fullName>
    </submittedName>
</protein>
<feature type="non-terminal residue" evidence="2">
    <location>
        <position position="1"/>
    </location>
</feature>